<sequence>MFDLAARGTTARDWHRRLTVAGLDAELVTVPEPQLTGWIEALPPAFGELASRRHVGWRVAAVGPEHAVLALRACAVEAGLMDAELHLHADRRTHRRVYCPHCGATTLAAGDRFRCAGCARTLLVHDHVSLSSGRYLGSVDTPDAAPGAAR</sequence>
<feature type="domain" description="Dimethylamine monooxygenase subunit DmmA-like C-terminal" evidence="1">
    <location>
        <begin position="96"/>
        <end position="137"/>
    </location>
</feature>
<reference evidence="2" key="2">
    <citation type="submission" date="2020-09" db="EMBL/GenBank/DDBJ databases">
        <authorList>
            <person name="Sun Q."/>
            <person name="Zhou Y."/>
        </authorList>
    </citation>
    <scope>NUCLEOTIDE SEQUENCE</scope>
    <source>
        <strain evidence="2">CGMCC 4.7308</strain>
    </source>
</reference>
<evidence type="ECO:0000259" key="1">
    <source>
        <dbReference type="Pfam" id="PF22289"/>
    </source>
</evidence>
<gene>
    <name evidence="2" type="ORF">GCM10011594_18850</name>
</gene>
<evidence type="ECO:0000313" key="3">
    <source>
        <dbReference type="Proteomes" id="UP000655208"/>
    </source>
</evidence>
<reference evidence="2" key="1">
    <citation type="journal article" date="2014" name="Int. J. Syst. Evol. Microbiol.">
        <title>Complete genome sequence of Corynebacterium casei LMG S-19264T (=DSM 44701T), isolated from a smear-ripened cheese.</title>
        <authorList>
            <consortium name="US DOE Joint Genome Institute (JGI-PGF)"/>
            <person name="Walter F."/>
            <person name="Albersmeier A."/>
            <person name="Kalinowski J."/>
            <person name="Ruckert C."/>
        </authorList>
    </citation>
    <scope>NUCLEOTIDE SEQUENCE</scope>
    <source>
        <strain evidence="2">CGMCC 4.7308</strain>
    </source>
</reference>
<comment type="caution">
    <text evidence="2">The sequence shown here is derived from an EMBL/GenBank/DDBJ whole genome shotgun (WGS) entry which is preliminary data.</text>
</comment>
<dbReference type="Proteomes" id="UP000655208">
    <property type="component" value="Unassembled WGS sequence"/>
</dbReference>
<dbReference type="NCBIfam" id="NF041259">
    <property type="entry name" value="mono_DmmA_fam"/>
    <property type="match status" value="1"/>
</dbReference>
<keyword evidence="3" id="KW-1185">Reference proteome</keyword>
<dbReference type="Pfam" id="PF22289">
    <property type="entry name" value="DmmA-like_C"/>
    <property type="match status" value="1"/>
</dbReference>
<evidence type="ECO:0000313" key="2">
    <source>
        <dbReference type="EMBL" id="GGL99088.1"/>
    </source>
</evidence>
<organism evidence="2 3">
    <name type="scientific">Nakamurella endophytica</name>
    <dbReference type="NCBI Taxonomy" id="1748367"/>
    <lineage>
        <taxon>Bacteria</taxon>
        <taxon>Bacillati</taxon>
        <taxon>Actinomycetota</taxon>
        <taxon>Actinomycetes</taxon>
        <taxon>Nakamurellales</taxon>
        <taxon>Nakamurellaceae</taxon>
        <taxon>Nakamurella</taxon>
    </lineage>
</organism>
<name>A0A917SUF0_9ACTN</name>
<proteinExistence type="predicted"/>
<dbReference type="EMBL" id="BMNA01000003">
    <property type="protein sequence ID" value="GGL99088.1"/>
    <property type="molecule type" value="Genomic_DNA"/>
</dbReference>
<accession>A0A917SUF0</accession>
<protein>
    <recommendedName>
        <fullName evidence="1">Dimethylamine monooxygenase subunit DmmA-like C-terminal domain-containing protein</fullName>
    </recommendedName>
</protein>
<dbReference type="AlphaFoldDB" id="A0A917SUF0"/>
<dbReference type="InterPro" id="IPR048037">
    <property type="entry name" value="DmmA-like_C"/>
</dbReference>